<dbReference type="PANTHER" id="PTHR13954:SF28">
    <property type="match status" value="1"/>
</dbReference>
<reference evidence="2" key="3">
    <citation type="submission" date="2025-09" db="UniProtKB">
        <authorList>
            <consortium name="Ensembl"/>
        </authorList>
    </citation>
    <scope>IDENTIFICATION</scope>
</reference>
<dbReference type="GO" id="GO:0070059">
    <property type="term" value="P:intrinsic apoptotic signaling pathway in response to endoplasmic reticulum stress"/>
    <property type="evidence" value="ECO:0007669"/>
    <property type="project" value="TreeGrafter"/>
</dbReference>
<dbReference type="Proteomes" id="UP000472265">
    <property type="component" value="Chromosome 10"/>
</dbReference>
<dbReference type="AlphaFoldDB" id="A0A671YWA8"/>
<dbReference type="SMART" id="SM00220">
    <property type="entry name" value="S_TKc"/>
    <property type="match status" value="1"/>
</dbReference>
<dbReference type="Pfam" id="PF00069">
    <property type="entry name" value="Pkinase"/>
    <property type="match status" value="1"/>
</dbReference>
<dbReference type="SUPFAM" id="SSF56112">
    <property type="entry name" value="Protein kinase-like (PK-like)"/>
    <property type="match status" value="1"/>
</dbReference>
<dbReference type="PROSITE" id="PS50011">
    <property type="entry name" value="PROTEIN_KINASE_DOM"/>
    <property type="match status" value="1"/>
</dbReference>
<name>A0A671YWA8_SPAAU</name>
<dbReference type="InterPro" id="IPR045133">
    <property type="entry name" value="IRE1/2-like"/>
</dbReference>
<dbReference type="GeneTree" id="ENSGT00940000165054"/>
<dbReference type="GO" id="GO:0051082">
    <property type="term" value="F:unfolded protein binding"/>
    <property type="evidence" value="ECO:0007669"/>
    <property type="project" value="TreeGrafter"/>
</dbReference>
<dbReference type="GO" id="GO:0004674">
    <property type="term" value="F:protein serine/threonine kinase activity"/>
    <property type="evidence" value="ECO:0007669"/>
    <property type="project" value="InterPro"/>
</dbReference>
<dbReference type="GO" id="GO:0036498">
    <property type="term" value="P:IRE1-mediated unfolded protein response"/>
    <property type="evidence" value="ECO:0007669"/>
    <property type="project" value="TreeGrafter"/>
</dbReference>
<dbReference type="Gene3D" id="1.10.510.10">
    <property type="entry name" value="Transferase(Phosphotransferase) domain 1"/>
    <property type="match status" value="1"/>
</dbReference>
<evidence type="ECO:0000313" key="3">
    <source>
        <dbReference type="Proteomes" id="UP000472265"/>
    </source>
</evidence>
<accession>A0A671YWA8</accession>
<reference evidence="2" key="2">
    <citation type="submission" date="2025-08" db="UniProtKB">
        <authorList>
            <consortium name="Ensembl"/>
        </authorList>
    </citation>
    <scope>IDENTIFICATION</scope>
</reference>
<evidence type="ECO:0000259" key="1">
    <source>
        <dbReference type="PROSITE" id="PS50011"/>
    </source>
</evidence>
<reference evidence="2" key="1">
    <citation type="submission" date="2021-04" db="EMBL/GenBank/DDBJ databases">
        <authorList>
            <consortium name="Wellcome Sanger Institute Data Sharing"/>
        </authorList>
    </citation>
    <scope>NUCLEOTIDE SEQUENCE [LARGE SCALE GENOMIC DNA]</scope>
</reference>
<protein>
    <recommendedName>
        <fullName evidence="1">Protein kinase domain-containing protein</fullName>
    </recommendedName>
</protein>
<dbReference type="InParanoid" id="A0A671YWA8"/>
<dbReference type="GO" id="GO:1990604">
    <property type="term" value="C:IRE1-TRAF2-ASK1 complex"/>
    <property type="evidence" value="ECO:0007669"/>
    <property type="project" value="TreeGrafter"/>
</dbReference>
<proteinExistence type="predicted"/>
<evidence type="ECO:0000313" key="2">
    <source>
        <dbReference type="Ensembl" id="ENSSAUP00010067153.1"/>
    </source>
</evidence>
<keyword evidence="3" id="KW-1185">Reference proteome</keyword>
<dbReference type="PANTHER" id="PTHR13954">
    <property type="entry name" value="IRE1-RELATED"/>
    <property type="match status" value="1"/>
</dbReference>
<dbReference type="GO" id="GO:0005524">
    <property type="term" value="F:ATP binding"/>
    <property type="evidence" value="ECO:0007669"/>
    <property type="project" value="InterPro"/>
</dbReference>
<dbReference type="Ensembl" id="ENSSAUT00010070299.1">
    <property type="protein sequence ID" value="ENSSAUP00010067153.1"/>
    <property type="gene ID" value="ENSSAUG00010026713.1"/>
</dbReference>
<dbReference type="InterPro" id="IPR011009">
    <property type="entry name" value="Kinase-like_dom_sf"/>
</dbReference>
<feature type="domain" description="Protein kinase" evidence="1">
    <location>
        <begin position="5"/>
        <end position="166"/>
    </location>
</feature>
<dbReference type="InterPro" id="IPR000719">
    <property type="entry name" value="Prot_kinase_dom"/>
</dbReference>
<dbReference type="GO" id="GO:0004521">
    <property type="term" value="F:RNA endonuclease activity"/>
    <property type="evidence" value="ECO:0007669"/>
    <property type="project" value="InterPro"/>
</dbReference>
<dbReference type="OMA" id="RIRSIMY"/>
<sequence>MKYVNDEEFRIAEGSDGTDVFLGLRDDGTEVAIKRMTKSNYQVLRNEEGFLQLPELDHPSIVRYVDFAEDENFGYLGLQLCEYTLEECIRNNDGGLQKEKLVYQVLESLQVLHSHNPPILHRDLKPHNHANMLTITMLRTYVVYYGHHLNANFYQTQPDLNLIDVN</sequence>
<organism evidence="2 3">
    <name type="scientific">Sparus aurata</name>
    <name type="common">Gilthead sea bream</name>
    <dbReference type="NCBI Taxonomy" id="8175"/>
    <lineage>
        <taxon>Eukaryota</taxon>
        <taxon>Metazoa</taxon>
        <taxon>Chordata</taxon>
        <taxon>Craniata</taxon>
        <taxon>Vertebrata</taxon>
        <taxon>Euteleostomi</taxon>
        <taxon>Actinopterygii</taxon>
        <taxon>Neopterygii</taxon>
        <taxon>Teleostei</taxon>
        <taxon>Neoteleostei</taxon>
        <taxon>Acanthomorphata</taxon>
        <taxon>Eupercaria</taxon>
        <taxon>Spariformes</taxon>
        <taxon>Sparidae</taxon>
        <taxon>Sparus</taxon>
    </lineage>
</organism>